<evidence type="ECO:0000256" key="1">
    <source>
        <dbReference type="SAM" id="Phobius"/>
    </source>
</evidence>
<keyword evidence="1" id="KW-0472">Membrane</keyword>
<dbReference type="RefSeq" id="WP_044151367.1">
    <property type="nucleotide sequence ID" value="NZ_QVFV01000002.1"/>
</dbReference>
<evidence type="ECO:0000313" key="2">
    <source>
        <dbReference type="EMBL" id="RZM78735.1"/>
    </source>
</evidence>
<proteinExistence type="predicted"/>
<feature type="transmembrane region" description="Helical" evidence="1">
    <location>
        <begin position="96"/>
        <end position="116"/>
    </location>
</feature>
<dbReference type="AlphaFoldDB" id="A0A4Q7EBX4"/>
<comment type="caution">
    <text evidence="2">The sequence shown here is derived from an EMBL/GenBank/DDBJ whole genome shotgun (WGS) entry which is preliminary data.</text>
</comment>
<keyword evidence="1" id="KW-0812">Transmembrane</keyword>
<sequence length="181" mass="19839">MLSQSNFSRPTWTPWVLAIAAFWLSSNLLLDFLVMPIMYVSGMAADSNFAIAGYSLFWSFNRVELLCAAVLLTGILAMQHRPQEFEVCHSGSRCRWALACGIALLGLILADAYILAPQMSAMAFDLENARQSAFAPVMAGMHSLYWLSEICKLACLGGLAWLLFSDLRSGSEPYATVDIAA</sequence>
<keyword evidence="3" id="KW-1185">Reference proteome</keyword>
<gene>
    <name evidence="2" type="ORF">DYY88_08005</name>
</gene>
<protein>
    <submittedName>
        <fullName evidence="2">DUF4149 domain-containing protein</fullName>
    </submittedName>
</protein>
<organism evidence="2 3">
    <name type="scientific">Leptolyngbya iicbica LK</name>
    <dbReference type="NCBI Taxonomy" id="2294035"/>
    <lineage>
        <taxon>Bacteria</taxon>
        <taxon>Bacillati</taxon>
        <taxon>Cyanobacteriota</taxon>
        <taxon>Cyanophyceae</taxon>
        <taxon>Leptolyngbyales</taxon>
        <taxon>Leptolyngbyaceae</taxon>
        <taxon>Leptolyngbya group</taxon>
        <taxon>Leptolyngbya</taxon>
        <taxon>Leptolyngbya iicbica</taxon>
    </lineage>
</organism>
<keyword evidence="1" id="KW-1133">Transmembrane helix</keyword>
<name>A0A4Q7EBX4_9CYAN</name>
<accession>A0A4Q7EBX4</accession>
<dbReference type="Proteomes" id="UP000292459">
    <property type="component" value="Unassembled WGS sequence"/>
</dbReference>
<feature type="transmembrane region" description="Helical" evidence="1">
    <location>
        <begin position="51"/>
        <end position="76"/>
    </location>
</feature>
<reference evidence="2 3" key="1">
    <citation type="submission" date="2018-11" db="EMBL/GenBank/DDBJ databases">
        <title>Whole genome sequencing of an environmental sample.</title>
        <authorList>
            <person name="Sarangi A.N."/>
            <person name="Singh D."/>
            <person name="Tripathy S."/>
        </authorList>
    </citation>
    <scope>NUCLEOTIDE SEQUENCE [LARGE SCALE GENOMIC DNA]</scope>
    <source>
        <strain evidence="2 3">Lakshadweep</strain>
    </source>
</reference>
<feature type="transmembrane region" description="Helical" evidence="1">
    <location>
        <begin position="12"/>
        <end position="39"/>
    </location>
</feature>
<dbReference type="OrthoDB" id="463671at2"/>
<dbReference type="EMBL" id="QVFV01000002">
    <property type="protein sequence ID" value="RZM78735.1"/>
    <property type="molecule type" value="Genomic_DNA"/>
</dbReference>
<feature type="transmembrane region" description="Helical" evidence="1">
    <location>
        <begin position="144"/>
        <end position="164"/>
    </location>
</feature>
<evidence type="ECO:0000313" key="3">
    <source>
        <dbReference type="Proteomes" id="UP000292459"/>
    </source>
</evidence>